<evidence type="ECO:0000256" key="1">
    <source>
        <dbReference type="ARBA" id="ARBA00022729"/>
    </source>
</evidence>
<dbReference type="EMBL" id="DRTD01000508">
    <property type="protein sequence ID" value="HHE55487.1"/>
    <property type="molecule type" value="Genomic_DNA"/>
</dbReference>
<evidence type="ECO:0000259" key="2">
    <source>
        <dbReference type="Pfam" id="PF18962"/>
    </source>
</evidence>
<gene>
    <name evidence="3" type="ORF">ENL21_06870</name>
</gene>
<dbReference type="NCBIfam" id="TIGR04183">
    <property type="entry name" value="Por_Secre_tail"/>
    <property type="match status" value="1"/>
</dbReference>
<evidence type="ECO:0000313" key="3">
    <source>
        <dbReference type="EMBL" id="HHE55487.1"/>
    </source>
</evidence>
<dbReference type="AlphaFoldDB" id="A0A7V5H4K2"/>
<keyword evidence="1" id="KW-0732">Signal</keyword>
<dbReference type="SUPFAM" id="SSF69318">
    <property type="entry name" value="Integrin alpha N-terminal domain"/>
    <property type="match status" value="1"/>
</dbReference>
<dbReference type="Proteomes" id="UP000886111">
    <property type="component" value="Unassembled WGS sequence"/>
</dbReference>
<dbReference type="InterPro" id="IPR026444">
    <property type="entry name" value="Secre_tail"/>
</dbReference>
<comment type="caution">
    <text evidence="3">The sequence shown here is derived from an EMBL/GenBank/DDBJ whole genome shotgun (WGS) entry which is preliminary data.</text>
</comment>
<accession>A0A7V5H4K2</accession>
<dbReference type="InterPro" id="IPR013517">
    <property type="entry name" value="FG-GAP"/>
</dbReference>
<dbReference type="Pfam" id="PF18962">
    <property type="entry name" value="Por_Secre_tail"/>
    <property type="match status" value="1"/>
</dbReference>
<feature type="non-terminal residue" evidence="3">
    <location>
        <position position="1"/>
    </location>
</feature>
<reference evidence="3" key="1">
    <citation type="journal article" date="2020" name="mSystems">
        <title>Genome- and Community-Level Interaction Insights into Carbon Utilization and Element Cycling Functions of Hydrothermarchaeota in Hydrothermal Sediment.</title>
        <authorList>
            <person name="Zhou Z."/>
            <person name="Liu Y."/>
            <person name="Xu W."/>
            <person name="Pan J."/>
            <person name="Luo Z.H."/>
            <person name="Li M."/>
        </authorList>
    </citation>
    <scope>NUCLEOTIDE SEQUENCE [LARGE SCALE GENOMIC DNA]</scope>
    <source>
        <strain evidence="3">HyVt-76</strain>
    </source>
</reference>
<dbReference type="InterPro" id="IPR028994">
    <property type="entry name" value="Integrin_alpha_N"/>
</dbReference>
<sequence length="587" mass="65601">NRINDDPEWRAVDLEEADGSQDIGRSYSLLDAGYGKDLGWFADFWFKDRPDYLKDFELYKNEFSSYSRPATISNWNHAYSHIKLYDFSENKGDVMSFSFGREIVEKPFPFSLFTNGQKTLITDWLLAKYDRYNHLYFGRDDGQLGVLVFDPSQSEPIIYPGIRFDGNYGPIKYLNAMDLNQDGFLENIVIPYPEVLVIYTNVPPASSAPISYQIWQAPDTLVSRPVINGNQILISCANDSLYHFSLEGTELKLIERKKGFGRYRTLVFSKKFDLPLEQEADYVVQGTNSDGTDFLVLARKDFSDQTACTFFTEKINGKTYHYDLNVLPVGGFALSDMDGNGTVDIVFNTEKQIWAINSNGTLINNFPISVTFDTPDQLIGTPIIADLDGEGLPEIIVGTHKGGLLGFDARGMRLPDFPLSLGGTLTLSPGLVGWDDDQPVELLALNQEGLICVWQLDLNGAPNLIWPLAQKNVQGNAALSLEGAAPIKQFTDLLPAGRVFNYPNPNQGNTTTIRFYLTEPAHVMIRIFDLAGERVLGVDMPGKGQTDNEFVWNVSDVAAGVYLCQVEAKGLKSGATQRRLFKIMVVH</sequence>
<organism evidence="3">
    <name type="scientific">Caldithrix abyssi</name>
    <dbReference type="NCBI Taxonomy" id="187145"/>
    <lineage>
        <taxon>Bacteria</taxon>
        <taxon>Pseudomonadati</taxon>
        <taxon>Calditrichota</taxon>
        <taxon>Calditrichia</taxon>
        <taxon>Calditrichales</taxon>
        <taxon>Calditrichaceae</taxon>
        <taxon>Caldithrix</taxon>
    </lineage>
</organism>
<dbReference type="Gene3D" id="2.60.40.4070">
    <property type="match status" value="1"/>
</dbReference>
<protein>
    <submittedName>
        <fullName evidence="3">T9SS type A sorting domain-containing protein</fullName>
    </submittedName>
</protein>
<name>A0A7V5H4K2_CALAY</name>
<feature type="domain" description="Secretion system C-terminal sorting" evidence="2">
    <location>
        <begin position="502"/>
        <end position="570"/>
    </location>
</feature>
<proteinExistence type="predicted"/>
<dbReference type="Pfam" id="PF13517">
    <property type="entry name" value="FG-GAP_3"/>
    <property type="match status" value="1"/>
</dbReference>